<dbReference type="SMART" id="SM00089">
    <property type="entry name" value="PKD"/>
    <property type="match status" value="2"/>
</dbReference>
<evidence type="ECO:0000256" key="1">
    <source>
        <dbReference type="SAM" id="Phobius"/>
    </source>
</evidence>
<dbReference type="CDD" id="cd00146">
    <property type="entry name" value="PKD"/>
    <property type="match status" value="2"/>
</dbReference>
<evidence type="ECO:0000313" key="6">
    <source>
        <dbReference type="Proteomes" id="UP000198424"/>
    </source>
</evidence>
<evidence type="ECO:0000313" key="5">
    <source>
        <dbReference type="Proteomes" id="UP000028712"/>
    </source>
</evidence>
<dbReference type="EMBL" id="JPRM01000051">
    <property type="protein sequence ID" value="KFF08904.1"/>
    <property type="molecule type" value="Genomic_DNA"/>
</dbReference>
<dbReference type="OrthoDB" id="1491323at2"/>
<evidence type="ECO:0000313" key="4">
    <source>
        <dbReference type="EMBL" id="OXA95433.1"/>
    </source>
</evidence>
<dbReference type="PROSITE" id="PS50093">
    <property type="entry name" value="PKD"/>
    <property type="match status" value="2"/>
</dbReference>
<dbReference type="Proteomes" id="UP000028712">
    <property type="component" value="Unassembled WGS sequence"/>
</dbReference>
<dbReference type="Pfam" id="PF18911">
    <property type="entry name" value="PKD_4"/>
    <property type="match status" value="2"/>
</dbReference>
<protein>
    <submittedName>
        <fullName evidence="4">PKD domain-containing protein</fullName>
    </submittedName>
</protein>
<dbReference type="STRING" id="991.IW20_23500"/>
<accession>A0A085ZWU0</accession>
<dbReference type="eggNOG" id="COG3291">
    <property type="taxonomic scope" value="Bacteria"/>
</dbReference>
<organism evidence="3 5">
    <name type="scientific">Flavobacterium hydatis</name>
    <name type="common">Cytophaga aquatilis</name>
    <dbReference type="NCBI Taxonomy" id="991"/>
    <lineage>
        <taxon>Bacteria</taxon>
        <taxon>Pseudomonadati</taxon>
        <taxon>Bacteroidota</taxon>
        <taxon>Flavobacteriia</taxon>
        <taxon>Flavobacteriales</taxon>
        <taxon>Flavobacteriaceae</taxon>
        <taxon>Flavobacterium</taxon>
    </lineage>
</organism>
<dbReference type="InterPro" id="IPR035986">
    <property type="entry name" value="PKD_dom_sf"/>
</dbReference>
<comment type="caution">
    <text evidence="3">The sequence shown here is derived from an EMBL/GenBank/DDBJ whole genome shotgun (WGS) entry which is preliminary data.</text>
</comment>
<feature type="domain" description="PKD" evidence="2">
    <location>
        <begin position="141"/>
        <end position="195"/>
    </location>
</feature>
<name>A0A085ZWU0_FLAHY</name>
<evidence type="ECO:0000259" key="2">
    <source>
        <dbReference type="PROSITE" id="PS50093"/>
    </source>
</evidence>
<dbReference type="RefSeq" id="WP_035628064.1">
    <property type="nucleotide sequence ID" value="NZ_JBEWQG010000006.1"/>
</dbReference>
<dbReference type="AlphaFoldDB" id="A0A085ZWU0"/>
<keyword evidence="6" id="KW-1185">Reference proteome</keyword>
<gene>
    <name evidence="4" type="ORF">B0A62_08980</name>
    <name evidence="3" type="ORF">IW20_23500</name>
</gene>
<evidence type="ECO:0000313" key="3">
    <source>
        <dbReference type="EMBL" id="KFF08904.1"/>
    </source>
</evidence>
<reference evidence="3 5" key="1">
    <citation type="submission" date="2014-07" db="EMBL/GenBank/DDBJ databases">
        <title>Genome of Flavobacterium hydatis DSM 2063.</title>
        <authorList>
            <person name="Pipes S.E."/>
            <person name="Stropko S.J."/>
            <person name="Newman J.D."/>
        </authorList>
    </citation>
    <scope>NUCLEOTIDE SEQUENCE [LARGE SCALE GENOMIC DNA]</scope>
    <source>
        <strain evidence="3 5">DSM 2063</strain>
    </source>
</reference>
<sequence>MNKKNIDIRVIFFFAVLLLIGIVAFIIQFFNHVDCEDVKFYIFSDHSQSEESIEFYDRTHNAKTWEWDFGDGSLLDVRRHTFHVYKKPGKYKITLTINGDCTHTRELVIKDKYAADKFGAPQIIVPKIITAGQPTYFRSVSDDAKTWEWSFGENRRGIDETSENPVYTFSTPGEKTITLIINGDFSTVAKKTIYVHTRVIKKTNPLDITSYVYEKKAEAFSLPRGSVKKDPLEDMLQYVPVAPKTKTQKDSVAAVKKAPKISEDQFEILLTKVAEGSKVKDDFSEYLCDDLDIPIVKNDKDLLTFSQLCAAIKGKKIKIESIRLNKDKQNNCIKGLNISYKVKKYLIWTKD</sequence>
<feature type="transmembrane region" description="Helical" evidence="1">
    <location>
        <begin position="12"/>
        <end position="30"/>
    </location>
</feature>
<keyword evidence="1" id="KW-0472">Membrane</keyword>
<dbReference type="Proteomes" id="UP000198424">
    <property type="component" value="Unassembled WGS sequence"/>
</dbReference>
<dbReference type="EMBL" id="MUGY01000007">
    <property type="protein sequence ID" value="OXA95433.1"/>
    <property type="molecule type" value="Genomic_DNA"/>
</dbReference>
<feature type="domain" description="PKD" evidence="2">
    <location>
        <begin position="59"/>
        <end position="98"/>
    </location>
</feature>
<reference evidence="4 6" key="2">
    <citation type="submission" date="2016-11" db="EMBL/GenBank/DDBJ databases">
        <title>Whole genomes of Flavobacteriaceae.</title>
        <authorList>
            <person name="Stine C."/>
            <person name="Li C."/>
            <person name="Tadesse D."/>
        </authorList>
    </citation>
    <scope>NUCLEOTIDE SEQUENCE [LARGE SCALE GENOMIC DNA]</scope>
    <source>
        <strain evidence="4 6">ATCC 29551</strain>
    </source>
</reference>
<dbReference type="InterPro" id="IPR000601">
    <property type="entry name" value="PKD_dom"/>
</dbReference>
<dbReference type="SUPFAM" id="SSF49299">
    <property type="entry name" value="PKD domain"/>
    <property type="match status" value="2"/>
</dbReference>
<dbReference type="Gene3D" id="2.60.40.10">
    <property type="entry name" value="Immunoglobulins"/>
    <property type="match status" value="2"/>
</dbReference>
<proteinExistence type="predicted"/>
<dbReference type="InterPro" id="IPR022409">
    <property type="entry name" value="PKD/Chitinase_dom"/>
</dbReference>
<keyword evidence="1" id="KW-1133">Transmembrane helix</keyword>
<dbReference type="InterPro" id="IPR013783">
    <property type="entry name" value="Ig-like_fold"/>
</dbReference>
<keyword evidence="1" id="KW-0812">Transmembrane</keyword>